<evidence type="ECO:0000313" key="1">
    <source>
        <dbReference type="EnsemblPlants" id="AVESA.00010b.r2.5DG0940140.1.CDS.1"/>
    </source>
</evidence>
<dbReference type="Proteomes" id="UP001732700">
    <property type="component" value="Chromosome 5D"/>
</dbReference>
<dbReference type="EnsemblPlants" id="AVESA.00010b.r2.5DG0940140.1">
    <property type="protein sequence ID" value="AVESA.00010b.r2.5DG0940140.1.CDS.1"/>
    <property type="gene ID" value="AVESA.00010b.r2.5DG0940140"/>
</dbReference>
<keyword evidence="2" id="KW-1185">Reference proteome</keyword>
<reference evidence="1" key="1">
    <citation type="submission" date="2021-05" db="EMBL/GenBank/DDBJ databases">
        <authorList>
            <person name="Scholz U."/>
            <person name="Mascher M."/>
            <person name="Fiebig A."/>
        </authorList>
    </citation>
    <scope>NUCLEOTIDE SEQUENCE [LARGE SCALE GENOMIC DNA]</scope>
</reference>
<organism evidence="1 2">
    <name type="scientific">Avena sativa</name>
    <name type="common">Oat</name>
    <dbReference type="NCBI Taxonomy" id="4498"/>
    <lineage>
        <taxon>Eukaryota</taxon>
        <taxon>Viridiplantae</taxon>
        <taxon>Streptophyta</taxon>
        <taxon>Embryophyta</taxon>
        <taxon>Tracheophyta</taxon>
        <taxon>Spermatophyta</taxon>
        <taxon>Magnoliopsida</taxon>
        <taxon>Liliopsida</taxon>
        <taxon>Poales</taxon>
        <taxon>Poaceae</taxon>
        <taxon>BOP clade</taxon>
        <taxon>Pooideae</taxon>
        <taxon>Poodae</taxon>
        <taxon>Poeae</taxon>
        <taxon>Poeae Chloroplast Group 1 (Aveneae type)</taxon>
        <taxon>Aveninae</taxon>
        <taxon>Avena</taxon>
    </lineage>
</organism>
<protein>
    <submittedName>
        <fullName evidence="1">Uncharacterized protein</fullName>
    </submittedName>
</protein>
<sequence length="201" mass="21836">MPIIQSRNGKEPIQQEALEAHASSNGSDPVSVRRCCWKKPSTGTVKINVDGSFIIENGQSSIGVIARNGKGEILFSAARMLVGCRSAEEVELQAIYEGLNLASVWIQEPVSCETECAEAAKAINKPGKDLLCCCFLINDIKKKVSSSNVISVTNIKRECNRVAHSLAAQARTCNSIGFWLGYVLILSEPLLLEDCSQYAME</sequence>
<name>A0ACD5YAY2_AVESA</name>
<proteinExistence type="predicted"/>
<accession>A0ACD5YAY2</accession>
<evidence type="ECO:0000313" key="2">
    <source>
        <dbReference type="Proteomes" id="UP001732700"/>
    </source>
</evidence>
<reference evidence="1" key="2">
    <citation type="submission" date="2025-09" db="UniProtKB">
        <authorList>
            <consortium name="EnsemblPlants"/>
        </authorList>
    </citation>
    <scope>IDENTIFICATION</scope>
</reference>